<proteinExistence type="inferred from homology"/>
<evidence type="ECO:0000256" key="4">
    <source>
        <dbReference type="ARBA" id="ARBA00023002"/>
    </source>
</evidence>
<dbReference type="GO" id="GO:0016491">
    <property type="term" value="F:oxidoreductase activity"/>
    <property type="evidence" value="ECO:0007669"/>
    <property type="project" value="UniProtKB-KW"/>
</dbReference>
<reference evidence="9 10" key="1">
    <citation type="submission" date="2017-04" db="EMBL/GenBank/DDBJ databases">
        <title>Draft Aigarchaeota genome from a New Zealand hot spring.</title>
        <authorList>
            <person name="Reysenbach A.-L."/>
            <person name="Donaho J.A."/>
            <person name="Gerhart J."/>
            <person name="Kelley J.F."/>
            <person name="Kouba K."/>
            <person name="Podar M."/>
            <person name="Stott M."/>
        </authorList>
    </citation>
    <scope>NUCLEOTIDE SEQUENCE [LARGE SCALE GENOMIC DNA]</scope>
    <source>
        <strain evidence="9">NZ13_MG1</strain>
    </source>
</reference>
<keyword evidence="5" id="KW-0408">Iron</keyword>
<gene>
    <name evidence="9" type="ORF">B9J98_04425</name>
</gene>
<dbReference type="PANTHER" id="PTHR43255">
    <property type="entry name" value="IRON-SULFUR-BINDING OXIDOREDUCTASE FADF-RELATED-RELATED"/>
    <property type="match status" value="1"/>
</dbReference>
<dbReference type="PANTHER" id="PTHR43255:SF1">
    <property type="entry name" value="IRON-SULFUR-BINDING OXIDOREDUCTASE FADF-RELATED"/>
    <property type="match status" value="1"/>
</dbReference>
<evidence type="ECO:0000256" key="5">
    <source>
        <dbReference type="ARBA" id="ARBA00023004"/>
    </source>
</evidence>
<dbReference type="Gene3D" id="1.10.1060.10">
    <property type="entry name" value="Alpha-helical ferredoxin"/>
    <property type="match status" value="1"/>
</dbReference>
<feature type="domain" description="Cysteine-rich" evidence="7">
    <location>
        <begin position="173"/>
        <end position="258"/>
    </location>
</feature>
<dbReference type="AlphaFoldDB" id="A0A2R7Y3L9"/>
<evidence type="ECO:0000256" key="3">
    <source>
        <dbReference type="ARBA" id="ARBA00022723"/>
    </source>
</evidence>
<evidence type="ECO:0000256" key="1">
    <source>
        <dbReference type="ARBA" id="ARBA00007097"/>
    </source>
</evidence>
<comment type="similarity">
    <text evidence="1">Belongs to the HdrC family.</text>
</comment>
<comment type="caution">
    <text evidence="9">The sequence shown here is derived from an EMBL/GenBank/DDBJ whole genome shotgun (WGS) entry which is preliminary data.</text>
</comment>
<dbReference type="Pfam" id="PF13183">
    <property type="entry name" value="Fer4_8"/>
    <property type="match status" value="1"/>
</dbReference>
<feature type="domain" description="4Fe-4S ferredoxin-type" evidence="8">
    <location>
        <begin position="16"/>
        <end position="106"/>
    </location>
</feature>
<evidence type="ECO:0008006" key="11">
    <source>
        <dbReference type="Google" id="ProtNLM"/>
    </source>
</evidence>
<dbReference type="InterPro" id="IPR051460">
    <property type="entry name" value="HdrC_iron-sulfur_subunit"/>
</dbReference>
<evidence type="ECO:0000313" key="9">
    <source>
        <dbReference type="EMBL" id="PUA32100.1"/>
    </source>
</evidence>
<evidence type="ECO:0000313" key="10">
    <source>
        <dbReference type="Proteomes" id="UP000244066"/>
    </source>
</evidence>
<keyword evidence="3" id="KW-0479">Metal-binding</keyword>
<keyword evidence="4" id="KW-0560">Oxidoreductase</keyword>
<dbReference type="Pfam" id="PF02754">
    <property type="entry name" value="CCG"/>
    <property type="match status" value="2"/>
</dbReference>
<dbReference type="Proteomes" id="UP000244066">
    <property type="component" value="Unassembled WGS sequence"/>
</dbReference>
<dbReference type="EMBL" id="NDWU01000009">
    <property type="protein sequence ID" value="PUA32100.1"/>
    <property type="molecule type" value="Genomic_DNA"/>
</dbReference>
<dbReference type="InterPro" id="IPR004017">
    <property type="entry name" value="Cys_rich_dom"/>
</dbReference>
<dbReference type="SUPFAM" id="SSF46548">
    <property type="entry name" value="alpha-helical ferredoxin"/>
    <property type="match status" value="1"/>
</dbReference>
<accession>A0A2R7Y3L9</accession>
<keyword evidence="2" id="KW-0004">4Fe-4S</keyword>
<feature type="domain" description="Cysteine-rich" evidence="7">
    <location>
        <begin position="298"/>
        <end position="381"/>
    </location>
</feature>
<dbReference type="InterPro" id="IPR017900">
    <property type="entry name" value="4Fe4S_Fe_S_CS"/>
</dbReference>
<dbReference type="GO" id="GO:0051539">
    <property type="term" value="F:4 iron, 4 sulfur cluster binding"/>
    <property type="evidence" value="ECO:0007669"/>
    <property type="project" value="UniProtKB-KW"/>
</dbReference>
<sequence>MARARGLTLSVKQMIELDGCVRCEICREECSLYKLLNSNPHPLGFPTSCGGMIRRFRPLVRKDYSLKAKLFGIRSPSDEEVWELADALFLNCSLCGRCSVFCPIGIDTPSLISSMREYFVETLGNVHCAVEFLSNLHNIVKETKNVFGVDNSARTNWSLYTGVDVNVKDNAKVVYFVGCISSYQGRAQDIAAAITSILNYVGEDWTLLKDEVCCGHPLAVSGGIRRAADLVRHNLEQMVSVGAEAVVTGCPGCYLAMKHEWPRLLGHELGIEVLHFTELLNRYMAEGRLKVPVLEARVTYHDPCELGRLGGIIEEPRKVIRQVTRELAEPYGHGTEGICCGSGGMLRATNPELSERLAIQRLKMLMGTEAEYVLSACPTCVQAFASVAPKTDGRVKVLDLSQLIAQQSNLL</sequence>
<evidence type="ECO:0000259" key="7">
    <source>
        <dbReference type="Pfam" id="PF02754"/>
    </source>
</evidence>
<evidence type="ECO:0000259" key="8">
    <source>
        <dbReference type="Pfam" id="PF13183"/>
    </source>
</evidence>
<keyword evidence="6" id="KW-0411">Iron-sulfur</keyword>
<name>A0A2R7Y3L9_9ARCH</name>
<dbReference type="InterPro" id="IPR009051">
    <property type="entry name" value="Helical_ferredxn"/>
</dbReference>
<dbReference type="InterPro" id="IPR017896">
    <property type="entry name" value="4Fe4S_Fe-S-bd"/>
</dbReference>
<evidence type="ECO:0000256" key="2">
    <source>
        <dbReference type="ARBA" id="ARBA00022485"/>
    </source>
</evidence>
<organism evidence="9 10">
    <name type="scientific">Candidatus Terraquivivens tikiterensis</name>
    <dbReference type="NCBI Taxonomy" id="1980982"/>
    <lineage>
        <taxon>Archaea</taxon>
        <taxon>Nitrososphaerota</taxon>
        <taxon>Candidatus Wolframiiraptoraceae</taxon>
        <taxon>Candidatus Terraquivivens</taxon>
    </lineage>
</organism>
<evidence type="ECO:0000256" key="6">
    <source>
        <dbReference type="ARBA" id="ARBA00023014"/>
    </source>
</evidence>
<protein>
    <recommendedName>
        <fullName evidence="11">(Fe-S)-binding protein</fullName>
    </recommendedName>
</protein>
<dbReference type="GO" id="GO:0046872">
    <property type="term" value="F:metal ion binding"/>
    <property type="evidence" value="ECO:0007669"/>
    <property type="project" value="UniProtKB-KW"/>
</dbReference>
<dbReference type="GO" id="GO:0005886">
    <property type="term" value="C:plasma membrane"/>
    <property type="evidence" value="ECO:0007669"/>
    <property type="project" value="TreeGrafter"/>
</dbReference>
<dbReference type="PROSITE" id="PS00198">
    <property type="entry name" value="4FE4S_FER_1"/>
    <property type="match status" value="1"/>
</dbReference>